<evidence type="ECO:0000313" key="3">
    <source>
        <dbReference type="Proteomes" id="UP001283361"/>
    </source>
</evidence>
<comment type="caution">
    <text evidence="2">The sequence shown here is derived from an EMBL/GenBank/DDBJ whole genome shotgun (WGS) entry which is preliminary data.</text>
</comment>
<protein>
    <recommendedName>
        <fullName evidence="4">Fucolectin-related molecule</fullName>
    </recommendedName>
</protein>
<evidence type="ECO:0000256" key="1">
    <source>
        <dbReference type="SAM" id="SignalP"/>
    </source>
</evidence>
<keyword evidence="1" id="KW-0732">Signal</keyword>
<sequence length="263" mass="27992">MYARNSITALVVIATLALHSGCQAQTPCTTDGWFGPNCQYQCHCAGSAPCDKHDGSCSSGCHQDWFGPACQYDRLGYSGPGWLTDSDDTTCNTGNTQTVTVTLDTPIPLTWVRVVVRNAGSLNQIQLSYQLSGSPGPQTCPGPRKAEVNDLTLDIECSTTEPVSGVTLSGSGVTGLCSLYISGGRNVALKQRALQSSKFESSSTRWNAGYAVDGTTGGNSPSTCTHTEPNSASPGWWEVTFSQAVDVTRFLIFNRGDNRIEQT</sequence>
<dbReference type="Gene3D" id="2.170.300.10">
    <property type="entry name" value="Tie2 ligand-binding domain superfamily"/>
    <property type="match status" value="1"/>
</dbReference>
<evidence type="ECO:0008006" key="4">
    <source>
        <dbReference type="Google" id="ProtNLM"/>
    </source>
</evidence>
<organism evidence="2 3">
    <name type="scientific">Elysia crispata</name>
    <name type="common">lettuce slug</name>
    <dbReference type="NCBI Taxonomy" id="231223"/>
    <lineage>
        <taxon>Eukaryota</taxon>
        <taxon>Metazoa</taxon>
        <taxon>Spiralia</taxon>
        <taxon>Lophotrochozoa</taxon>
        <taxon>Mollusca</taxon>
        <taxon>Gastropoda</taxon>
        <taxon>Heterobranchia</taxon>
        <taxon>Euthyneura</taxon>
        <taxon>Panpulmonata</taxon>
        <taxon>Sacoglossa</taxon>
        <taxon>Placobranchoidea</taxon>
        <taxon>Plakobranchidae</taxon>
        <taxon>Elysia</taxon>
    </lineage>
</organism>
<dbReference type="InterPro" id="IPR008979">
    <property type="entry name" value="Galactose-bd-like_sf"/>
</dbReference>
<dbReference type="SUPFAM" id="SSF49785">
    <property type="entry name" value="Galactose-binding domain-like"/>
    <property type="match status" value="1"/>
</dbReference>
<dbReference type="AlphaFoldDB" id="A0AAE0YBI2"/>
<dbReference type="EMBL" id="JAWDGP010006496">
    <property type="protein sequence ID" value="KAK3739940.1"/>
    <property type="molecule type" value="Genomic_DNA"/>
</dbReference>
<gene>
    <name evidence="2" type="ORF">RRG08_013893</name>
</gene>
<proteinExistence type="predicted"/>
<dbReference type="Pfam" id="PF22633">
    <property type="entry name" value="F5_F8_type_C_2"/>
    <property type="match status" value="1"/>
</dbReference>
<name>A0AAE0YBI2_9GAST</name>
<dbReference type="Gene3D" id="2.60.120.260">
    <property type="entry name" value="Galactose-binding domain-like"/>
    <property type="match status" value="1"/>
</dbReference>
<keyword evidence="3" id="KW-1185">Reference proteome</keyword>
<accession>A0AAE0YBI2</accession>
<feature type="chain" id="PRO_5041987753" description="Fucolectin-related molecule" evidence="1">
    <location>
        <begin position="25"/>
        <end position="263"/>
    </location>
</feature>
<reference evidence="2" key="1">
    <citation type="journal article" date="2023" name="G3 (Bethesda)">
        <title>A reference genome for the long-term kleptoplast-retaining sea slug Elysia crispata morphotype clarki.</title>
        <authorList>
            <person name="Eastman K.E."/>
            <person name="Pendleton A.L."/>
            <person name="Shaikh M.A."/>
            <person name="Suttiyut T."/>
            <person name="Ogas R."/>
            <person name="Tomko P."/>
            <person name="Gavelis G."/>
            <person name="Widhalm J.R."/>
            <person name="Wisecaver J.H."/>
        </authorList>
    </citation>
    <scope>NUCLEOTIDE SEQUENCE</scope>
    <source>
        <strain evidence="2">ECLA1</strain>
    </source>
</reference>
<dbReference type="Proteomes" id="UP001283361">
    <property type="component" value="Unassembled WGS sequence"/>
</dbReference>
<evidence type="ECO:0000313" key="2">
    <source>
        <dbReference type="EMBL" id="KAK3739940.1"/>
    </source>
</evidence>
<feature type="signal peptide" evidence="1">
    <location>
        <begin position="1"/>
        <end position="24"/>
    </location>
</feature>